<protein>
    <submittedName>
        <fullName evidence="8">GtrA-like protein</fullName>
    </submittedName>
</protein>
<organism evidence="8 9">
    <name type="scientific">Succinatimonas hippei (strain DSM 22608 / JCM 16073 / KCTC 15190 / YIT 12066)</name>
    <dbReference type="NCBI Taxonomy" id="762983"/>
    <lineage>
        <taxon>Bacteria</taxon>
        <taxon>Pseudomonadati</taxon>
        <taxon>Pseudomonadota</taxon>
        <taxon>Gammaproteobacteria</taxon>
        <taxon>Aeromonadales</taxon>
        <taxon>Succinivibrionaceae</taxon>
        <taxon>Succinatimonas</taxon>
    </lineage>
</organism>
<evidence type="ECO:0000256" key="2">
    <source>
        <dbReference type="ARBA" id="ARBA00009399"/>
    </source>
</evidence>
<dbReference type="GO" id="GO:0005886">
    <property type="term" value="C:plasma membrane"/>
    <property type="evidence" value="ECO:0007669"/>
    <property type="project" value="TreeGrafter"/>
</dbReference>
<comment type="caution">
    <text evidence="8">The sequence shown here is derived from an EMBL/GenBank/DDBJ whole genome shotgun (WGS) entry which is preliminary data.</text>
</comment>
<sequence>MTDNNFLVKVSQGGKFYELVRFVIVGGAATVTDLAVSIVLFFAFPDMSENAITTCAFCVAFFVSYFGHRYFTFKQHGNIFKFLLLSCSMLVLRNIIVFVLVRIWMTGLAPIIVAMALVTVITYLVSKFMVFKQK</sequence>
<dbReference type="AlphaFoldDB" id="E8LJN8"/>
<dbReference type="Pfam" id="PF04138">
    <property type="entry name" value="GtrA_DPMS_TM"/>
    <property type="match status" value="1"/>
</dbReference>
<evidence type="ECO:0000256" key="4">
    <source>
        <dbReference type="ARBA" id="ARBA00022989"/>
    </source>
</evidence>
<dbReference type="Proteomes" id="UP000018458">
    <property type="component" value="Unassembled WGS sequence"/>
</dbReference>
<feature type="transmembrane region" description="Helical" evidence="6">
    <location>
        <begin position="19"/>
        <end position="44"/>
    </location>
</feature>
<proteinExistence type="inferred from homology"/>
<evidence type="ECO:0000256" key="3">
    <source>
        <dbReference type="ARBA" id="ARBA00022692"/>
    </source>
</evidence>
<accession>E8LJN8</accession>
<evidence type="ECO:0000313" key="8">
    <source>
        <dbReference type="EMBL" id="EFY07336.1"/>
    </source>
</evidence>
<comment type="subcellular location">
    <subcellularLocation>
        <location evidence="1">Membrane</location>
        <topology evidence="1">Multi-pass membrane protein</topology>
    </subcellularLocation>
</comment>
<feature type="transmembrane region" description="Helical" evidence="6">
    <location>
        <begin position="50"/>
        <end position="67"/>
    </location>
</feature>
<evidence type="ECO:0000313" key="9">
    <source>
        <dbReference type="Proteomes" id="UP000018458"/>
    </source>
</evidence>
<name>E8LJN8_SUCHY</name>
<feature type="transmembrane region" description="Helical" evidence="6">
    <location>
        <begin position="107"/>
        <end position="125"/>
    </location>
</feature>
<evidence type="ECO:0000259" key="7">
    <source>
        <dbReference type="Pfam" id="PF04138"/>
    </source>
</evidence>
<evidence type="ECO:0000256" key="6">
    <source>
        <dbReference type="SAM" id="Phobius"/>
    </source>
</evidence>
<dbReference type="InterPro" id="IPR007267">
    <property type="entry name" value="GtrA_DPMS_TM"/>
</dbReference>
<dbReference type="PANTHER" id="PTHR38459">
    <property type="entry name" value="PROPHAGE BACTOPRENOL-LINKED GLUCOSE TRANSLOCASE HOMOLOG"/>
    <property type="match status" value="1"/>
</dbReference>
<keyword evidence="5 6" id="KW-0472">Membrane</keyword>
<gene>
    <name evidence="8" type="ORF">HMPREF9444_00921</name>
</gene>
<keyword evidence="9" id="KW-1185">Reference proteome</keyword>
<keyword evidence="4 6" id="KW-1133">Transmembrane helix</keyword>
<evidence type="ECO:0000256" key="1">
    <source>
        <dbReference type="ARBA" id="ARBA00004141"/>
    </source>
</evidence>
<dbReference type="GO" id="GO:0000271">
    <property type="term" value="P:polysaccharide biosynthetic process"/>
    <property type="evidence" value="ECO:0007669"/>
    <property type="project" value="InterPro"/>
</dbReference>
<dbReference type="HOGENOM" id="CLU_083873_6_4_6"/>
<dbReference type="InterPro" id="IPR051401">
    <property type="entry name" value="GtrA_CellWall_Glycosyl"/>
</dbReference>
<dbReference type="STRING" id="762983.HMPREF9444_00921"/>
<dbReference type="eggNOG" id="COG2246">
    <property type="taxonomic scope" value="Bacteria"/>
</dbReference>
<dbReference type="OrthoDB" id="8562382at2"/>
<dbReference type="RefSeq" id="WP_009143126.1">
    <property type="nucleotide sequence ID" value="NZ_GL830979.1"/>
</dbReference>
<keyword evidence="3 6" id="KW-0812">Transmembrane</keyword>
<dbReference type="EMBL" id="AEVO01000042">
    <property type="protein sequence ID" value="EFY07336.1"/>
    <property type="molecule type" value="Genomic_DNA"/>
</dbReference>
<comment type="similarity">
    <text evidence="2">Belongs to the GtrA family.</text>
</comment>
<reference evidence="8 9" key="1">
    <citation type="submission" date="2011-01" db="EMBL/GenBank/DDBJ databases">
        <authorList>
            <person name="Weinstock G."/>
            <person name="Sodergren E."/>
            <person name="Clifton S."/>
            <person name="Fulton L."/>
            <person name="Fulton B."/>
            <person name="Courtney L."/>
            <person name="Fronick C."/>
            <person name="Harrison M."/>
            <person name="Strong C."/>
            <person name="Farmer C."/>
            <person name="Delahaunty K."/>
            <person name="Markovic C."/>
            <person name="Hall O."/>
            <person name="Minx P."/>
            <person name="Tomlinson C."/>
            <person name="Mitreva M."/>
            <person name="Hou S."/>
            <person name="Chen J."/>
            <person name="Wollam A."/>
            <person name="Pepin K.H."/>
            <person name="Johnson M."/>
            <person name="Bhonagiri V."/>
            <person name="Zhang X."/>
            <person name="Suruliraj S."/>
            <person name="Warren W."/>
            <person name="Chinwalla A."/>
            <person name="Mardis E.R."/>
            <person name="Wilson R.K."/>
        </authorList>
    </citation>
    <scope>NUCLEOTIDE SEQUENCE [LARGE SCALE GENOMIC DNA]</scope>
    <source>
        <strain evidence="9">DSM 22608 / JCM 16073 / KCTC 15190 / YIT 12066</strain>
    </source>
</reference>
<dbReference type="PANTHER" id="PTHR38459:SF1">
    <property type="entry name" value="PROPHAGE BACTOPRENOL-LINKED GLUCOSE TRANSLOCASE HOMOLOG"/>
    <property type="match status" value="1"/>
</dbReference>
<evidence type="ECO:0000256" key="5">
    <source>
        <dbReference type="ARBA" id="ARBA00023136"/>
    </source>
</evidence>
<feature type="transmembrane region" description="Helical" evidence="6">
    <location>
        <begin position="79"/>
        <end position="101"/>
    </location>
</feature>
<feature type="domain" description="GtrA/DPMS transmembrane" evidence="7">
    <location>
        <begin position="21"/>
        <end position="131"/>
    </location>
</feature>